<evidence type="ECO:0000313" key="3">
    <source>
        <dbReference type="Proteomes" id="UP000034883"/>
    </source>
</evidence>
<accession>A0A0F6YHK7</accession>
<sequence>MNDFTPWLRPTLVGPFATTWTIVSLLQLAQSALVLPNGERLDAWLLVLLSTSFYAAMIVVGLLSADLLLLRAQMRRLPTNGRAWMSSLLAPIGVWIAWGIVGWGDEDTAIPMLVLLVAWPFLGVPLALRWAFGERP</sequence>
<organism evidence="2 3">
    <name type="scientific">Sandaracinus amylolyticus</name>
    <dbReference type="NCBI Taxonomy" id="927083"/>
    <lineage>
        <taxon>Bacteria</taxon>
        <taxon>Pseudomonadati</taxon>
        <taxon>Myxococcota</taxon>
        <taxon>Polyangia</taxon>
        <taxon>Polyangiales</taxon>
        <taxon>Sandaracinaceae</taxon>
        <taxon>Sandaracinus</taxon>
    </lineage>
</organism>
<dbReference type="RefSeq" id="WP_053232082.1">
    <property type="nucleotide sequence ID" value="NZ_CP011125.1"/>
</dbReference>
<dbReference type="Proteomes" id="UP000034883">
    <property type="component" value="Chromosome"/>
</dbReference>
<evidence type="ECO:0000256" key="1">
    <source>
        <dbReference type="SAM" id="Phobius"/>
    </source>
</evidence>
<keyword evidence="3" id="KW-1185">Reference proteome</keyword>
<feature type="transmembrane region" description="Helical" evidence="1">
    <location>
        <begin position="45"/>
        <end position="70"/>
    </location>
</feature>
<feature type="transmembrane region" description="Helical" evidence="1">
    <location>
        <begin position="109"/>
        <end position="132"/>
    </location>
</feature>
<dbReference type="KEGG" id="samy:DB32_001925"/>
<proteinExistence type="predicted"/>
<keyword evidence="1" id="KW-0812">Transmembrane</keyword>
<feature type="transmembrane region" description="Helical" evidence="1">
    <location>
        <begin position="12"/>
        <end position="33"/>
    </location>
</feature>
<protein>
    <submittedName>
        <fullName evidence="2">Uncharacterized protein</fullName>
    </submittedName>
</protein>
<dbReference type="STRING" id="927083.DB32_001925"/>
<evidence type="ECO:0000313" key="2">
    <source>
        <dbReference type="EMBL" id="AKF04776.1"/>
    </source>
</evidence>
<keyword evidence="1" id="KW-1133">Transmembrane helix</keyword>
<name>A0A0F6YHK7_9BACT</name>
<reference evidence="2 3" key="1">
    <citation type="submission" date="2015-03" db="EMBL/GenBank/DDBJ databases">
        <title>Genome assembly of Sandaracinus amylolyticus DSM 53668.</title>
        <authorList>
            <person name="Sharma G."/>
            <person name="Subramanian S."/>
        </authorList>
    </citation>
    <scope>NUCLEOTIDE SEQUENCE [LARGE SCALE GENOMIC DNA]</scope>
    <source>
        <strain evidence="2 3">DSM 53668</strain>
    </source>
</reference>
<dbReference type="AlphaFoldDB" id="A0A0F6YHK7"/>
<keyword evidence="1" id="KW-0472">Membrane</keyword>
<gene>
    <name evidence="2" type="ORF">DB32_001925</name>
</gene>
<feature type="transmembrane region" description="Helical" evidence="1">
    <location>
        <begin position="82"/>
        <end position="103"/>
    </location>
</feature>
<dbReference type="EMBL" id="CP011125">
    <property type="protein sequence ID" value="AKF04776.1"/>
    <property type="molecule type" value="Genomic_DNA"/>
</dbReference>